<dbReference type="InterPro" id="IPR041723">
    <property type="entry name" value="CCT"/>
</dbReference>
<keyword evidence="4" id="KW-0808">Transferase</keyword>
<sequence>MSLEKQDRVFIDGCMDMLHHGHSGAIRQAKLLARHLVVGVHSDEEISFNKGIPVMNMDERCTAAAAVKWTDEVARDAPYAISLDFIDDQGCHYVVHGDDITTDANGVDCYQEVKDKGRFMVCKRTPAISTTDLVGRMLLHSREHHYGPRSEIPYSAEHLELYKNYATGPDAETPMTQVYRYRDGQAQMLVDGQGPSASQEVVYVDGGWDLFSAGHIEVLKAVKDQNRFVVVGIHEDRTINQHKGFNYPIMNLKERTLTVLACRYVDAVVMSVPFETTKAFLATLPFTVQGVFHGPLPLPAEQHGYEDVMDMLQIVEHHRFEELNAGTIVKRIIARSDEYLERQRKKGIKATNEAVLRAAEVGEASKA</sequence>
<evidence type="ECO:0000256" key="7">
    <source>
        <dbReference type="ARBA" id="ARBA00023209"/>
    </source>
</evidence>
<dbReference type="UniPathway" id="UPA00558">
    <property type="reaction ID" value="UER00742"/>
</dbReference>
<keyword evidence="6" id="KW-0443">Lipid metabolism</keyword>
<keyword evidence="7" id="KW-0594">Phospholipid biosynthesis</keyword>
<comment type="pathway">
    <text evidence="1">Lipid metabolism.</text>
</comment>
<dbReference type="STRING" id="56484.A0A1Y2F1L0"/>
<dbReference type="InterPro" id="IPR014729">
    <property type="entry name" value="Rossmann-like_a/b/a_fold"/>
</dbReference>
<dbReference type="EMBL" id="MCFI01000019">
    <property type="protein sequence ID" value="ORY77771.1"/>
    <property type="molecule type" value="Genomic_DNA"/>
</dbReference>
<dbReference type="GO" id="GO:0005737">
    <property type="term" value="C:cytoplasm"/>
    <property type="evidence" value="ECO:0007669"/>
    <property type="project" value="TreeGrafter"/>
</dbReference>
<feature type="domain" description="Cytidyltransferase-like" evidence="12">
    <location>
        <begin position="204"/>
        <end position="291"/>
    </location>
</feature>
<gene>
    <name evidence="13" type="ORF">BCR37DRAFT_361121</name>
</gene>
<dbReference type="SUPFAM" id="SSF52374">
    <property type="entry name" value="Nucleotidylyl transferase"/>
    <property type="match status" value="2"/>
</dbReference>
<evidence type="ECO:0000256" key="4">
    <source>
        <dbReference type="ARBA" id="ARBA00022679"/>
    </source>
</evidence>
<evidence type="ECO:0000256" key="9">
    <source>
        <dbReference type="ARBA" id="ARBA00024191"/>
    </source>
</evidence>
<comment type="similarity">
    <text evidence="2">Belongs to the cytidylyltransferase family.</text>
</comment>
<dbReference type="RefSeq" id="XP_040723156.1">
    <property type="nucleotide sequence ID" value="XM_040868225.1"/>
</dbReference>
<protein>
    <recommendedName>
        <fullName evidence="10">ethanolamine-phosphate cytidylyltransferase</fullName>
        <ecNumber evidence="10">2.7.7.14</ecNumber>
    </recommendedName>
    <alternativeName>
        <fullName evidence="11">CTP:phosphoethanolamine cytidylyltransferase</fullName>
    </alternativeName>
</protein>
<dbReference type="EC" id="2.7.7.14" evidence="10"/>
<organism evidence="13 14">
    <name type="scientific">Protomyces lactucae-debilis</name>
    <dbReference type="NCBI Taxonomy" id="2754530"/>
    <lineage>
        <taxon>Eukaryota</taxon>
        <taxon>Fungi</taxon>
        <taxon>Dikarya</taxon>
        <taxon>Ascomycota</taxon>
        <taxon>Taphrinomycotina</taxon>
        <taxon>Taphrinomycetes</taxon>
        <taxon>Taphrinales</taxon>
        <taxon>Protomycetaceae</taxon>
        <taxon>Protomyces</taxon>
    </lineage>
</organism>
<dbReference type="Gene3D" id="3.40.50.620">
    <property type="entry name" value="HUPs"/>
    <property type="match status" value="2"/>
</dbReference>
<dbReference type="PANTHER" id="PTHR45780">
    <property type="entry name" value="ETHANOLAMINE-PHOSPHATE CYTIDYLYLTRANSFERASE"/>
    <property type="match status" value="1"/>
</dbReference>
<reference evidence="13 14" key="1">
    <citation type="submission" date="2016-07" db="EMBL/GenBank/DDBJ databases">
        <title>Pervasive Adenine N6-methylation of Active Genes in Fungi.</title>
        <authorList>
            <consortium name="DOE Joint Genome Institute"/>
            <person name="Mondo S.J."/>
            <person name="Dannebaum R.O."/>
            <person name="Kuo R.C."/>
            <person name="Labutti K."/>
            <person name="Haridas S."/>
            <person name="Kuo A."/>
            <person name="Salamov A."/>
            <person name="Ahrendt S.R."/>
            <person name="Lipzen A."/>
            <person name="Sullivan W."/>
            <person name="Andreopoulos W.B."/>
            <person name="Clum A."/>
            <person name="Lindquist E."/>
            <person name="Daum C."/>
            <person name="Ramamoorthy G.K."/>
            <person name="Gryganskyi A."/>
            <person name="Culley D."/>
            <person name="Magnuson J.K."/>
            <person name="James T.Y."/>
            <person name="O'Malley M.A."/>
            <person name="Stajich J.E."/>
            <person name="Spatafora J.W."/>
            <person name="Visel A."/>
            <person name="Grigoriev I.V."/>
        </authorList>
    </citation>
    <scope>NUCLEOTIDE SEQUENCE [LARGE SCALE GENOMIC DNA]</scope>
    <source>
        <strain evidence="13 14">12-1054</strain>
    </source>
</reference>
<accession>A0A1Y2F1L0</accession>
<evidence type="ECO:0000313" key="13">
    <source>
        <dbReference type="EMBL" id="ORY77771.1"/>
    </source>
</evidence>
<dbReference type="OrthoDB" id="40021at2759"/>
<dbReference type="PANTHER" id="PTHR45780:SF2">
    <property type="entry name" value="ETHANOLAMINE-PHOSPHATE CYTIDYLYLTRANSFERASE"/>
    <property type="match status" value="1"/>
</dbReference>
<feature type="domain" description="Cytidyltransferase-like" evidence="12">
    <location>
        <begin position="11"/>
        <end position="134"/>
    </location>
</feature>
<evidence type="ECO:0000259" key="12">
    <source>
        <dbReference type="Pfam" id="PF01467"/>
    </source>
</evidence>
<evidence type="ECO:0000313" key="14">
    <source>
        <dbReference type="Proteomes" id="UP000193685"/>
    </source>
</evidence>
<keyword evidence="5" id="KW-0548">Nucleotidyltransferase</keyword>
<evidence type="ECO:0000256" key="8">
    <source>
        <dbReference type="ARBA" id="ARBA00023264"/>
    </source>
</evidence>
<proteinExistence type="inferred from homology"/>
<comment type="caution">
    <text evidence="13">The sequence shown here is derived from an EMBL/GenBank/DDBJ whole genome shotgun (WGS) entry which is preliminary data.</text>
</comment>
<dbReference type="InterPro" id="IPR044608">
    <property type="entry name" value="Ect1/PCYT2"/>
</dbReference>
<keyword evidence="8" id="KW-1208">Phospholipid metabolism</keyword>
<dbReference type="Proteomes" id="UP000193685">
    <property type="component" value="Unassembled WGS sequence"/>
</dbReference>
<evidence type="ECO:0000256" key="10">
    <source>
        <dbReference type="ARBA" id="ARBA00024221"/>
    </source>
</evidence>
<dbReference type="GeneID" id="63784824"/>
<keyword evidence="3" id="KW-0444">Lipid biosynthesis</keyword>
<dbReference type="CDD" id="cd02174">
    <property type="entry name" value="CCT"/>
    <property type="match status" value="1"/>
</dbReference>
<dbReference type="OMA" id="QCKYINA"/>
<name>A0A1Y2F1L0_PROLT</name>
<dbReference type="AlphaFoldDB" id="A0A1Y2F1L0"/>
<comment type="pathway">
    <text evidence="9">Phospholipid metabolism; phosphatidylethanolamine biosynthesis; phosphatidylethanolamine from ethanolamine: step 2/3.</text>
</comment>
<evidence type="ECO:0000256" key="2">
    <source>
        <dbReference type="ARBA" id="ARBA00010101"/>
    </source>
</evidence>
<evidence type="ECO:0000256" key="5">
    <source>
        <dbReference type="ARBA" id="ARBA00022695"/>
    </source>
</evidence>
<keyword evidence="14" id="KW-1185">Reference proteome</keyword>
<evidence type="ECO:0000256" key="11">
    <source>
        <dbReference type="ARBA" id="ARBA00031473"/>
    </source>
</evidence>
<evidence type="ECO:0000256" key="1">
    <source>
        <dbReference type="ARBA" id="ARBA00005189"/>
    </source>
</evidence>
<dbReference type="Pfam" id="PF01467">
    <property type="entry name" value="CTP_transf_like"/>
    <property type="match status" value="2"/>
</dbReference>
<dbReference type="GO" id="GO:0004306">
    <property type="term" value="F:ethanolamine-phosphate cytidylyltransferase activity"/>
    <property type="evidence" value="ECO:0007669"/>
    <property type="project" value="UniProtKB-EC"/>
</dbReference>
<evidence type="ECO:0000256" key="6">
    <source>
        <dbReference type="ARBA" id="ARBA00023098"/>
    </source>
</evidence>
<dbReference type="NCBIfam" id="TIGR00125">
    <property type="entry name" value="cyt_tran_rel"/>
    <property type="match status" value="2"/>
</dbReference>
<evidence type="ECO:0000256" key="3">
    <source>
        <dbReference type="ARBA" id="ARBA00022516"/>
    </source>
</evidence>
<dbReference type="InterPro" id="IPR004821">
    <property type="entry name" value="Cyt_trans-like"/>
</dbReference>
<dbReference type="GO" id="GO:0006646">
    <property type="term" value="P:phosphatidylethanolamine biosynthetic process"/>
    <property type="evidence" value="ECO:0007669"/>
    <property type="project" value="UniProtKB-UniPathway"/>
</dbReference>